<keyword evidence="2" id="KW-1185">Reference proteome</keyword>
<accession>A0A7W5ZN56</accession>
<dbReference type="Proteomes" id="UP000541352">
    <property type="component" value="Unassembled WGS sequence"/>
</dbReference>
<name>A0A7W5ZN56_9BACT</name>
<evidence type="ECO:0008006" key="3">
    <source>
        <dbReference type="Google" id="ProtNLM"/>
    </source>
</evidence>
<evidence type="ECO:0000313" key="1">
    <source>
        <dbReference type="EMBL" id="MBB3838871.1"/>
    </source>
</evidence>
<proteinExistence type="predicted"/>
<gene>
    <name evidence="1" type="ORF">FHS57_002877</name>
</gene>
<dbReference type="AlphaFoldDB" id="A0A7W5ZN56"/>
<organism evidence="1 2">
    <name type="scientific">Runella defluvii</name>
    <dbReference type="NCBI Taxonomy" id="370973"/>
    <lineage>
        <taxon>Bacteria</taxon>
        <taxon>Pseudomonadati</taxon>
        <taxon>Bacteroidota</taxon>
        <taxon>Cytophagia</taxon>
        <taxon>Cytophagales</taxon>
        <taxon>Spirosomataceae</taxon>
        <taxon>Runella</taxon>
    </lineage>
</organism>
<protein>
    <recommendedName>
        <fullName evidence="3">Outer membrane protein beta-barrel domain-containing protein</fullName>
    </recommendedName>
</protein>
<sequence>MRILYFFTLAYLLGKETLAQYPNTSYWQAEMSYAAPIFQKSQAIRYGATQVDAWTPRALVNANLGLHFESIEGHFAEVFLHARCLENSIEDSSILMGTRIGTGKKRWRVYLEVAYVRPNGSVTVYASGSPNESAGFMYGLGTRYRISTRVSLQASCLRNHFTQLEKVAVPFKRPVGSFASLGLYWNLSVKPDRQSKPTKVKKLTPRRQDRCLYAPAV</sequence>
<dbReference type="EMBL" id="JACIBY010000005">
    <property type="protein sequence ID" value="MBB3838871.1"/>
    <property type="molecule type" value="Genomic_DNA"/>
</dbReference>
<reference evidence="1 2" key="1">
    <citation type="submission" date="2020-08" db="EMBL/GenBank/DDBJ databases">
        <title>Genomic Encyclopedia of Type Strains, Phase IV (KMG-IV): sequencing the most valuable type-strain genomes for metagenomic binning, comparative biology and taxonomic classification.</title>
        <authorList>
            <person name="Goeker M."/>
        </authorList>
    </citation>
    <scope>NUCLEOTIDE SEQUENCE [LARGE SCALE GENOMIC DNA]</scope>
    <source>
        <strain evidence="1 2">DSM 17976</strain>
    </source>
</reference>
<dbReference type="RefSeq" id="WP_183974642.1">
    <property type="nucleotide sequence ID" value="NZ_JACIBY010000005.1"/>
</dbReference>
<evidence type="ECO:0000313" key="2">
    <source>
        <dbReference type="Proteomes" id="UP000541352"/>
    </source>
</evidence>
<comment type="caution">
    <text evidence="1">The sequence shown here is derived from an EMBL/GenBank/DDBJ whole genome shotgun (WGS) entry which is preliminary data.</text>
</comment>